<protein>
    <submittedName>
        <fullName evidence="1">Uncharacterized protein</fullName>
    </submittedName>
</protein>
<keyword evidence="2" id="KW-1185">Reference proteome</keyword>
<comment type="caution">
    <text evidence="1">The sequence shown here is derived from an EMBL/GenBank/DDBJ whole genome shotgun (WGS) entry which is preliminary data.</text>
</comment>
<evidence type="ECO:0000313" key="1">
    <source>
        <dbReference type="EMBL" id="KAF7348853.1"/>
    </source>
</evidence>
<reference evidence="1" key="1">
    <citation type="submission" date="2020-05" db="EMBL/GenBank/DDBJ databases">
        <title>Mycena genomes resolve the evolution of fungal bioluminescence.</title>
        <authorList>
            <person name="Tsai I.J."/>
        </authorList>
    </citation>
    <scope>NUCLEOTIDE SEQUENCE</scope>
    <source>
        <strain evidence="1">CCC161011</strain>
    </source>
</reference>
<dbReference type="Proteomes" id="UP000620124">
    <property type="component" value="Unassembled WGS sequence"/>
</dbReference>
<dbReference type="AlphaFoldDB" id="A0A8H7CVG4"/>
<proteinExistence type="predicted"/>
<sequence length="204" mass="23480">MPRLSLSPHSGSFDVWPGYLPTISISDYVPGSVLVLRVNPGPNLTPLDTFSESRVSCHPLGSRGSVYFVTCLKNDNIRAFRRGAINGPQLLTRSVLKGGHSWRMQQRQGEYRNCDVGDIHTHVWIWRYLVERHYYCEHFFHLTTFRDGGVRAARVVYSTANSSLLLRLAALRILRPRWCGFQSQWGRLFRGVFFTFFSLLFILI</sequence>
<evidence type="ECO:0000313" key="2">
    <source>
        <dbReference type="Proteomes" id="UP000620124"/>
    </source>
</evidence>
<dbReference type="EMBL" id="JACAZI010000011">
    <property type="protein sequence ID" value="KAF7348853.1"/>
    <property type="molecule type" value="Genomic_DNA"/>
</dbReference>
<dbReference type="OrthoDB" id="3066312at2759"/>
<name>A0A8H7CVG4_9AGAR</name>
<accession>A0A8H7CVG4</accession>
<gene>
    <name evidence="1" type="ORF">MVEN_01405400</name>
</gene>
<organism evidence="1 2">
    <name type="scientific">Mycena venus</name>
    <dbReference type="NCBI Taxonomy" id="2733690"/>
    <lineage>
        <taxon>Eukaryota</taxon>
        <taxon>Fungi</taxon>
        <taxon>Dikarya</taxon>
        <taxon>Basidiomycota</taxon>
        <taxon>Agaricomycotina</taxon>
        <taxon>Agaricomycetes</taxon>
        <taxon>Agaricomycetidae</taxon>
        <taxon>Agaricales</taxon>
        <taxon>Marasmiineae</taxon>
        <taxon>Mycenaceae</taxon>
        <taxon>Mycena</taxon>
    </lineage>
</organism>